<reference evidence="1 2" key="1">
    <citation type="submission" date="2022-12" db="EMBL/GenBank/DDBJ databases">
        <title>Chromosome-level genome assembly of true bugs.</title>
        <authorList>
            <person name="Ma L."/>
            <person name="Li H."/>
        </authorList>
    </citation>
    <scope>NUCLEOTIDE SEQUENCE [LARGE SCALE GENOMIC DNA]</scope>
    <source>
        <strain evidence="1">Lab_2022b</strain>
    </source>
</reference>
<comment type="caution">
    <text evidence="1">The sequence shown here is derived from an EMBL/GenBank/DDBJ whole genome shotgun (WGS) entry which is preliminary data.</text>
</comment>
<dbReference type="AlphaFoldDB" id="A0AAW1CJA0"/>
<organism evidence="1 2">
    <name type="scientific">Rhynocoris fuscipes</name>
    <dbReference type="NCBI Taxonomy" id="488301"/>
    <lineage>
        <taxon>Eukaryota</taxon>
        <taxon>Metazoa</taxon>
        <taxon>Ecdysozoa</taxon>
        <taxon>Arthropoda</taxon>
        <taxon>Hexapoda</taxon>
        <taxon>Insecta</taxon>
        <taxon>Pterygota</taxon>
        <taxon>Neoptera</taxon>
        <taxon>Paraneoptera</taxon>
        <taxon>Hemiptera</taxon>
        <taxon>Heteroptera</taxon>
        <taxon>Panheteroptera</taxon>
        <taxon>Cimicomorpha</taxon>
        <taxon>Reduviidae</taxon>
        <taxon>Harpactorinae</taxon>
        <taxon>Harpactorini</taxon>
        <taxon>Rhynocoris</taxon>
    </lineage>
</organism>
<dbReference type="Pfam" id="PF14924">
    <property type="entry name" value="MAP10_N"/>
    <property type="match status" value="1"/>
</dbReference>
<dbReference type="Proteomes" id="UP001461498">
    <property type="component" value="Unassembled WGS sequence"/>
</dbReference>
<proteinExistence type="predicted"/>
<gene>
    <name evidence="1" type="ORF">O3M35_012921</name>
</gene>
<name>A0AAW1CJA0_9HEMI</name>
<evidence type="ECO:0000313" key="2">
    <source>
        <dbReference type="Proteomes" id="UP001461498"/>
    </source>
</evidence>
<protein>
    <submittedName>
        <fullName evidence="1">Uncharacterized protein</fullName>
    </submittedName>
</protein>
<evidence type="ECO:0000313" key="1">
    <source>
        <dbReference type="EMBL" id="KAK9496863.1"/>
    </source>
</evidence>
<sequence length="140" mass="15778">MSDDGEESDDVGEEKKIIVKRGNEIAGTLTPGLKYCSGKSRLFPMKPYSLIEKIKLYPITVTFYWKPTGGMAMSYIGDTDIMLGKEFMDCVANVDGPVPLSVNTEEKYTVRNEKREITGFVKIFVRMTCFGKAHYHISEC</sequence>
<dbReference type="EMBL" id="JAPXFL010000044">
    <property type="protein sequence ID" value="KAK9496863.1"/>
    <property type="molecule type" value="Genomic_DNA"/>
</dbReference>
<accession>A0AAW1CJA0</accession>
<keyword evidence="2" id="KW-1185">Reference proteome</keyword>